<accession>A0AAV9I1H3</accession>
<dbReference type="Proteomes" id="UP001321749">
    <property type="component" value="Unassembled WGS sequence"/>
</dbReference>
<reference evidence="2" key="1">
    <citation type="journal article" date="2023" name="Mol. Phylogenet. Evol.">
        <title>Genome-scale phylogeny and comparative genomics of the fungal order Sordariales.</title>
        <authorList>
            <person name="Hensen N."/>
            <person name="Bonometti L."/>
            <person name="Westerberg I."/>
            <person name="Brannstrom I.O."/>
            <person name="Guillou S."/>
            <person name="Cros-Aarteil S."/>
            <person name="Calhoun S."/>
            <person name="Haridas S."/>
            <person name="Kuo A."/>
            <person name="Mondo S."/>
            <person name="Pangilinan J."/>
            <person name="Riley R."/>
            <person name="LaButti K."/>
            <person name="Andreopoulos B."/>
            <person name="Lipzen A."/>
            <person name="Chen C."/>
            <person name="Yan M."/>
            <person name="Daum C."/>
            <person name="Ng V."/>
            <person name="Clum A."/>
            <person name="Steindorff A."/>
            <person name="Ohm R.A."/>
            <person name="Martin F."/>
            <person name="Silar P."/>
            <person name="Natvig D.O."/>
            <person name="Lalanne C."/>
            <person name="Gautier V."/>
            <person name="Ament-Velasquez S.L."/>
            <person name="Kruys A."/>
            <person name="Hutchinson M.I."/>
            <person name="Powell A.J."/>
            <person name="Barry K."/>
            <person name="Miller A.N."/>
            <person name="Grigoriev I.V."/>
            <person name="Debuchy R."/>
            <person name="Gladieux P."/>
            <person name="Hiltunen Thoren M."/>
            <person name="Johannesson H."/>
        </authorList>
    </citation>
    <scope>NUCLEOTIDE SEQUENCE</scope>
    <source>
        <strain evidence="2">PSN324</strain>
    </source>
</reference>
<keyword evidence="3" id="KW-1185">Reference proteome</keyword>
<name>A0AAV9I1H3_9PEZI</name>
<organism evidence="2 3">
    <name type="scientific">Cladorrhinum samala</name>
    <dbReference type="NCBI Taxonomy" id="585594"/>
    <lineage>
        <taxon>Eukaryota</taxon>
        <taxon>Fungi</taxon>
        <taxon>Dikarya</taxon>
        <taxon>Ascomycota</taxon>
        <taxon>Pezizomycotina</taxon>
        <taxon>Sordariomycetes</taxon>
        <taxon>Sordariomycetidae</taxon>
        <taxon>Sordariales</taxon>
        <taxon>Podosporaceae</taxon>
        <taxon>Cladorrhinum</taxon>
    </lineage>
</organism>
<feature type="region of interest" description="Disordered" evidence="1">
    <location>
        <begin position="184"/>
        <end position="235"/>
    </location>
</feature>
<proteinExistence type="predicted"/>
<feature type="compositionally biased region" description="Low complexity" evidence="1">
    <location>
        <begin position="217"/>
        <end position="235"/>
    </location>
</feature>
<dbReference type="AlphaFoldDB" id="A0AAV9I1H3"/>
<gene>
    <name evidence="2" type="ORF">QBC42DRAFT_169869</name>
</gene>
<evidence type="ECO:0000313" key="3">
    <source>
        <dbReference type="Proteomes" id="UP001321749"/>
    </source>
</evidence>
<evidence type="ECO:0000313" key="2">
    <source>
        <dbReference type="EMBL" id="KAK4465171.1"/>
    </source>
</evidence>
<protein>
    <submittedName>
        <fullName evidence="2">Uncharacterized protein</fullName>
    </submittedName>
</protein>
<reference evidence="2" key="2">
    <citation type="submission" date="2023-06" db="EMBL/GenBank/DDBJ databases">
        <authorList>
            <consortium name="Lawrence Berkeley National Laboratory"/>
            <person name="Mondo S.J."/>
            <person name="Hensen N."/>
            <person name="Bonometti L."/>
            <person name="Westerberg I."/>
            <person name="Brannstrom I.O."/>
            <person name="Guillou S."/>
            <person name="Cros-Aarteil S."/>
            <person name="Calhoun S."/>
            <person name="Haridas S."/>
            <person name="Kuo A."/>
            <person name="Pangilinan J."/>
            <person name="Riley R."/>
            <person name="Labutti K."/>
            <person name="Andreopoulos B."/>
            <person name="Lipzen A."/>
            <person name="Chen C."/>
            <person name="Yanf M."/>
            <person name="Daum C."/>
            <person name="Ng V."/>
            <person name="Clum A."/>
            <person name="Steindorff A."/>
            <person name="Ohm R."/>
            <person name="Martin F."/>
            <person name="Silar P."/>
            <person name="Natvig D."/>
            <person name="Lalanne C."/>
            <person name="Gautier V."/>
            <person name="Ament-Velasquez S.L."/>
            <person name="Kruys A."/>
            <person name="Hutchinson M.I."/>
            <person name="Powell A.J."/>
            <person name="Barry K."/>
            <person name="Miller A.N."/>
            <person name="Grigoriev I.V."/>
            <person name="Debuchy R."/>
            <person name="Gladieux P."/>
            <person name="Thoren M.H."/>
            <person name="Johannesson H."/>
        </authorList>
    </citation>
    <scope>NUCLEOTIDE SEQUENCE</scope>
    <source>
        <strain evidence="2">PSN324</strain>
    </source>
</reference>
<comment type="caution">
    <text evidence="2">The sequence shown here is derived from an EMBL/GenBank/DDBJ whole genome shotgun (WGS) entry which is preliminary data.</text>
</comment>
<evidence type="ECO:0000256" key="1">
    <source>
        <dbReference type="SAM" id="MobiDB-lite"/>
    </source>
</evidence>
<dbReference type="EMBL" id="MU864942">
    <property type="protein sequence ID" value="KAK4465171.1"/>
    <property type="molecule type" value="Genomic_DNA"/>
</dbReference>
<feature type="compositionally biased region" description="Pro residues" evidence="1">
    <location>
        <begin position="187"/>
        <end position="203"/>
    </location>
</feature>
<sequence length="235" mass="26172">MPGVLHHQMPRLESCGTPVDGYFFMHVANTTTSSEAPQRIFENYVHADGNSILCISNFSRRDTYFHSGHRLFWSDAMAECCVRAMRHSRGTMEGLETIWRLTISNEVTQGIIKSIFSHLPAGSTEADVEAGDDRFFALLASDHGKGPARMLPAFPELFGRRRMARIRVFAESTESQHPDLCWFLEPAPAPSPSPEPPPTPPTRPLSKREARKYKRMTSLTSLNSSALSGNSFGTS</sequence>